<dbReference type="GeneID" id="37176569"/>
<keyword evidence="1" id="KW-0732">Signal</keyword>
<dbReference type="Proteomes" id="UP000249497">
    <property type="component" value="Unassembled WGS sequence"/>
</dbReference>
<evidence type="ECO:0000313" key="2">
    <source>
        <dbReference type="EMBL" id="RAH77330.1"/>
    </source>
</evidence>
<feature type="signal peptide" evidence="1">
    <location>
        <begin position="1"/>
        <end position="23"/>
    </location>
</feature>
<gene>
    <name evidence="2" type="ORF">BO86DRAFT_392784</name>
</gene>
<keyword evidence="3" id="KW-1185">Reference proteome</keyword>
<dbReference type="AlphaFoldDB" id="A0A8T8WNX4"/>
<evidence type="ECO:0000313" key="3">
    <source>
        <dbReference type="Proteomes" id="UP000249497"/>
    </source>
</evidence>
<evidence type="ECO:0000256" key="1">
    <source>
        <dbReference type="SAM" id="SignalP"/>
    </source>
</evidence>
<dbReference type="RefSeq" id="XP_025523224.1">
    <property type="nucleotide sequence ID" value="XM_025672877.1"/>
</dbReference>
<accession>A0A8T8WNX4</accession>
<organism evidence="2 3">
    <name type="scientific">Aspergillus japonicus CBS 114.51</name>
    <dbReference type="NCBI Taxonomy" id="1448312"/>
    <lineage>
        <taxon>Eukaryota</taxon>
        <taxon>Fungi</taxon>
        <taxon>Dikarya</taxon>
        <taxon>Ascomycota</taxon>
        <taxon>Pezizomycotina</taxon>
        <taxon>Eurotiomycetes</taxon>
        <taxon>Eurotiomycetidae</taxon>
        <taxon>Eurotiales</taxon>
        <taxon>Aspergillaceae</taxon>
        <taxon>Aspergillus</taxon>
        <taxon>Aspergillus subgen. Circumdati</taxon>
    </lineage>
</organism>
<reference evidence="2 3" key="1">
    <citation type="submission" date="2018-02" db="EMBL/GenBank/DDBJ databases">
        <title>The genomes of Aspergillus section Nigri reveals drivers in fungal speciation.</title>
        <authorList>
            <consortium name="DOE Joint Genome Institute"/>
            <person name="Vesth T.C."/>
            <person name="Nybo J."/>
            <person name="Theobald S."/>
            <person name="Brandl J."/>
            <person name="Frisvad J.C."/>
            <person name="Nielsen K.F."/>
            <person name="Lyhne E.K."/>
            <person name="Kogle M.E."/>
            <person name="Kuo A."/>
            <person name="Riley R."/>
            <person name="Clum A."/>
            <person name="Nolan M."/>
            <person name="Lipzen A."/>
            <person name="Salamov A."/>
            <person name="Henrissat B."/>
            <person name="Wiebenga A."/>
            <person name="De vries R.P."/>
            <person name="Grigoriev I.V."/>
            <person name="Mortensen U.H."/>
            <person name="Andersen M.R."/>
            <person name="Baker S.E."/>
        </authorList>
    </citation>
    <scope>NUCLEOTIDE SEQUENCE [LARGE SCALE GENOMIC DNA]</scope>
    <source>
        <strain evidence="2 3">CBS 114.51</strain>
    </source>
</reference>
<name>A0A8T8WNX4_ASPJA</name>
<proteinExistence type="predicted"/>
<dbReference type="EMBL" id="KZ824845">
    <property type="protein sequence ID" value="RAH77330.1"/>
    <property type="molecule type" value="Genomic_DNA"/>
</dbReference>
<feature type="chain" id="PRO_5035858114" evidence="1">
    <location>
        <begin position="24"/>
        <end position="65"/>
    </location>
</feature>
<sequence length="65" mass="6855">MVLLRHLPSRSLILGLGIGLGLQSAIAPSQTVPLLFDVAFGTSIIMFLEDIGGALMESVVNVFTN</sequence>
<protein>
    <submittedName>
        <fullName evidence="2">Uncharacterized protein</fullName>
    </submittedName>
</protein>